<dbReference type="Pfam" id="PF07943">
    <property type="entry name" value="PBP5_C"/>
    <property type="match status" value="1"/>
</dbReference>
<comment type="similarity">
    <text evidence="3 15">Belongs to the peptidase S11 family.</text>
</comment>
<dbReference type="AlphaFoldDB" id="A0A844ZTD7"/>
<feature type="binding site" evidence="14">
    <location>
        <position position="228"/>
    </location>
    <ligand>
        <name>substrate</name>
    </ligand>
</feature>
<evidence type="ECO:0000256" key="15">
    <source>
        <dbReference type="RuleBase" id="RU004016"/>
    </source>
</evidence>
<keyword evidence="7 16" id="KW-0732">Signal</keyword>
<comment type="catalytic activity">
    <reaction evidence="12">
        <text>Preferential cleavage: (Ac)2-L-Lys-D-Ala-|-D-Ala. Also transpeptidation of peptidyl-alanyl moieties that are N-acyl substituents of D-alanine.</text>
        <dbReference type="EC" id="3.4.16.4"/>
    </reaction>
</comment>
<evidence type="ECO:0000256" key="5">
    <source>
        <dbReference type="ARBA" id="ARBA00022645"/>
    </source>
</evidence>
<proteinExistence type="inferred from homology"/>
<accession>A0A844ZTD7</accession>
<keyword evidence="5 18" id="KW-0121">Carboxypeptidase</keyword>
<evidence type="ECO:0000256" key="3">
    <source>
        <dbReference type="ARBA" id="ARBA00007164"/>
    </source>
</evidence>
<dbReference type="InterPro" id="IPR018044">
    <property type="entry name" value="Peptidase_S11"/>
</dbReference>
<evidence type="ECO:0000256" key="12">
    <source>
        <dbReference type="ARBA" id="ARBA00034000"/>
    </source>
</evidence>
<dbReference type="GO" id="GO:0009002">
    <property type="term" value="F:serine-type D-Ala-D-Ala carboxypeptidase activity"/>
    <property type="evidence" value="ECO:0007669"/>
    <property type="project" value="UniProtKB-EC"/>
</dbReference>
<evidence type="ECO:0000256" key="6">
    <source>
        <dbReference type="ARBA" id="ARBA00022670"/>
    </source>
</evidence>
<dbReference type="GO" id="GO:0009252">
    <property type="term" value="P:peptidoglycan biosynthetic process"/>
    <property type="evidence" value="ECO:0007669"/>
    <property type="project" value="UniProtKB-UniPathway"/>
</dbReference>
<evidence type="ECO:0000313" key="19">
    <source>
        <dbReference type="Proteomes" id="UP000442714"/>
    </source>
</evidence>
<dbReference type="PROSITE" id="PS51257">
    <property type="entry name" value="PROKAR_LIPOPROTEIN"/>
    <property type="match status" value="1"/>
</dbReference>
<dbReference type="InterPro" id="IPR012338">
    <property type="entry name" value="Beta-lactam/transpept-like"/>
</dbReference>
<evidence type="ECO:0000256" key="1">
    <source>
        <dbReference type="ARBA" id="ARBA00003217"/>
    </source>
</evidence>
<evidence type="ECO:0000313" key="18">
    <source>
        <dbReference type="EMBL" id="MXO90266.1"/>
    </source>
</evidence>
<evidence type="ECO:0000256" key="14">
    <source>
        <dbReference type="PIRSR" id="PIRSR618044-2"/>
    </source>
</evidence>
<feature type="active site" evidence="13">
    <location>
        <position position="124"/>
    </location>
</feature>
<feature type="signal peptide" evidence="16">
    <location>
        <begin position="1"/>
        <end position="22"/>
    </location>
</feature>
<reference evidence="18 19" key="1">
    <citation type="submission" date="2019-12" db="EMBL/GenBank/DDBJ databases">
        <title>Genomic-based taxomic classification of the family Erythrobacteraceae.</title>
        <authorList>
            <person name="Xu L."/>
        </authorList>
    </citation>
    <scope>NUCLEOTIDE SEQUENCE [LARGE SCALE GENOMIC DNA]</scope>
    <source>
        <strain evidence="18 19">KCTC 52763</strain>
    </source>
</reference>
<dbReference type="GO" id="GO:0008360">
    <property type="term" value="P:regulation of cell shape"/>
    <property type="evidence" value="ECO:0007669"/>
    <property type="project" value="UniProtKB-KW"/>
</dbReference>
<keyword evidence="11" id="KW-0961">Cell wall biogenesis/degradation</keyword>
<dbReference type="PANTHER" id="PTHR21581">
    <property type="entry name" value="D-ALANYL-D-ALANINE CARBOXYPEPTIDASE"/>
    <property type="match status" value="1"/>
</dbReference>
<evidence type="ECO:0000256" key="10">
    <source>
        <dbReference type="ARBA" id="ARBA00022984"/>
    </source>
</evidence>
<comment type="caution">
    <text evidence="18">The sequence shown here is derived from an EMBL/GenBank/DDBJ whole genome shotgun (WGS) entry which is preliminary data.</text>
</comment>
<dbReference type="PRINTS" id="PR00725">
    <property type="entry name" value="DADACBPTASE1"/>
</dbReference>
<dbReference type="SUPFAM" id="SSF56601">
    <property type="entry name" value="beta-lactamase/transpeptidase-like"/>
    <property type="match status" value="1"/>
</dbReference>
<dbReference type="Pfam" id="PF00768">
    <property type="entry name" value="Peptidase_S11"/>
    <property type="match status" value="1"/>
</dbReference>
<keyword evidence="6" id="KW-0645">Protease</keyword>
<evidence type="ECO:0000256" key="2">
    <source>
        <dbReference type="ARBA" id="ARBA00004752"/>
    </source>
</evidence>
<evidence type="ECO:0000256" key="8">
    <source>
        <dbReference type="ARBA" id="ARBA00022801"/>
    </source>
</evidence>
<dbReference type="OrthoDB" id="9795979at2"/>
<comment type="function">
    <text evidence="1">Removes C-terminal D-alanyl residues from sugar-peptide cell wall precursors.</text>
</comment>
<feature type="domain" description="Peptidase S11 D-Ala-D-Ala carboxypeptidase A C-terminal" evidence="17">
    <location>
        <begin position="278"/>
        <end position="368"/>
    </location>
</feature>
<keyword evidence="8" id="KW-0378">Hydrolase</keyword>
<feature type="active site" description="Acyl-ester intermediate" evidence="13">
    <location>
        <position position="64"/>
    </location>
</feature>
<feature type="chain" id="PRO_5032979511" description="serine-type D-Ala-D-Ala carboxypeptidase" evidence="16">
    <location>
        <begin position="23"/>
        <end position="384"/>
    </location>
</feature>
<dbReference type="Gene3D" id="3.40.710.10">
    <property type="entry name" value="DD-peptidase/beta-lactamase superfamily"/>
    <property type="match status" value="1"/>
</dbReference>
<dbReference type="EC" id="3.4.16.4" evidence="4"/>
<evidence type="ECO:0000256" key="4">
    <source>
        <dbReference type="ARBA" id="ARBA00012448"/>
    </source>
</evidence>
<comment type="pathway">
    <text evidence="2">Cell wall biogenesis; peptidoglycan biosynthesis.</text>
</comment>
<dbReference type="InterPro" id="IPR012907">
    <property type="entry name" value="Peptidase_S11_C"/>
</dbReference>
<evidence type="ECO:0000256" key="7">
    <source>
        <dbReference type="ARBA" id="ARBA00022729"/>
    </source>
</evidence>
<protein>
    <recommendedName>
        <fullName evidence="4">serine-type D-Ala-D-Ala carboxypeptidase</fullName>
        <ecNumber evidence="4">3.4.16.4</ecNumber>
    </recommendedName>
</protein>
<evidence type="ECO:0000256" key="13">
    <source>
        <dbReference type="PIRSR" id="PIRSR618044-1"/>
    </source>
</evidence>
<keyword evidence="9" id="KW-0133">Cell shape</keyword>
<evidence type="ECO:0000256" key="16">
    <source>
        <dbReference type="SAM" id="SignalP"/>
    </source>
</evidence>
<evidence type="ECO:0000259" key="17">
    <source>
        <dbReference type="SMART" id="SM00936"/>
    </source>
</evidence>
<dbReference type="EMBL" id="WTYX01000001">
    <property type="protein sequence ID" value="MXO90266.1"/>
    <property type="molecule type" value="Genomic_DNA"/>
</dbReference>
<gene>
    <name evidence="18" type="ORF">GRI41_05500</name>
</gene>
<keyword evidence="10" id="KW-0573">Peptidoglycan synthesis</keyword>
<organism evidence="18 19">
    <name type="scientific">Pontixanthobacter aquaemixtae</name>
    <dbReference type="NCBI Taxonomy" id="1958940"/>
    <lineage>
        <taxon>Bacteria</taxon>
        <taxon>Pseudomonadati</taxon>
        <taxon>Pseudomonadota</taxon>
        <taxon>Alphaproteobacteria</taxon>
        <taxon>Sphingomonadales</taxon>
        <taxon>Erythrobacteraceae</taxon>
        <taxon>Pontixanthobacter</taxon>
    </lineage>
</organism>
<dbReference type="UniPathway" id="UPA00219"/>
<evidence type="ECO:0000256" key="11">
    <source>
        <dbReference type="ARBA" id="ARBA00023316"/>
    </source>
</evidence>
<dbReference type="InterPro" id="IPR001967">
    <property type="entry name" value="Peptidase_S11_N"/>
</dbReference>
<dbReference type="SUPFAM" id="SSF69189">
    <property type="entry name" value="Penicillin-binding protein associated domain"/>
    <property type="match status" value="1"/>
</dbReference>
<dbReference type="Proteomes" id="UP000442714">
    <property type="component" value="Unassembled WGS sequence"/>
</dbReference>
<dbReference type="InterPro" id="IPR015956">
    <property type="entry name" value="Peniciliin-bd_prot_C_sf"/>
</dbReference>
<dbReference type="GO" id="GO:0071555">
    <property type="term" value="P:cell wall organization"/>
    <property type="evidence" value="ECO:0007669"/>
    <property type="project" value="UniProtKB-KW"/>
</dbReference>
<dbReference type="InterPro" id="IPR037167">
    <property type="entry name" value="Peptidase_S11_C_sf"/>
</dbReference>
<dbReference type="SMART" id="SM00936">
    <property type="entry name" value="PBP5_C"/>
    <property type="match status" value="1"/>
</dbReference>
<evidence type="ECO:0000256" key="9">
    <source>
        <dbReference type="ARBA" id="ARBA00022960"/>
    </source>
</evidence>
<sequence length="384" mass="41024">MVKRLLQSLAAFAVLASTASSACESEPDAITAHAPIALLVDVQSGQTLYARGAEHRFIPASITKVMSAYVAFELIKRGELTTEQNFALSESAAEDWYRTGSTMFLEPGEEVPVDLLLQGITSVSANDASVVLAEGALGSIENWVARMNETARALEMHDSHFGTPNGWPDGGKTFTSARDLAKLARALVRDHPQLYARYFGKEGLRHNGFAQANHDPITGVVEGADGIKTGFTSQAGHGFLGSAQRDGTRLIMVLGALETEQQRAVAARELMEWGFAKFDRQTLFERKAPVGHARVQNGMRGAVPLAAANTIKVAIPVEANPDLKLSIRYEGPLQAPIAAGEVVAELQIEVAGMPPARVPLVAAESVSVASPLQRIANAFSNWVG</sequence>
<dbReference type="Gene3D" id="2.60.410.10">
    <property type="entry name" value="D-Ala-D-Ala carboxypeptidase, C-terminal domain"/>
    <property type="match status" value="1"/>
</dbReference>
<feature type="active site" description="Acyl-ester intermediate" evidence="13">
    <location>
        <position position="61"/>
    </location>
</feature>
<keyword evidence="19" id="KW-1185">Reference proteome</keyword>
<dbReference type="GO" id="GO:0006508">
    <property type="term" value="P:proteolysis"/>
    <property type="evidence" value="ECO:0007669"/>
    <property type="project" value="UniProtKB-KW"/>
</dbReference>
<dbReference type="PANTHER" id="PTHR21581:SF6">
    <property type="entry name" value="TRAFFICKING PROTEIN PARTICLE COMPLEX SUBUNIT 12"/>
    <property type="match status" value="1"/>
</dbReference>
<name>A0A844ZTD7_9SPHN</name>